<dbReference type="Pfam" id="PF07366">
    <property type="entry name" value="SnoaL"/>
    <property type="match status" value="1"/>
</dbReference>
<dbReference type="PANTHER" id="PTHR38436:SF1">
    <property type="entry name" value="ESTER CYCLASE"/>
    <property type="match status" value="1"/>
</dbReference>
<keyword evidence="2" id="KW-1185">Reference proteome</keyword>
<proteinExistence type="predicted"/>
<dbReference type="Gene3D" id="3.10.450.50">
    <property type="match status" value="1"/>
</dbReference>
<dbReference type="EMBL" id="JAMZEC010000001">
    <property type="protein sequence ID" value="MCP2346378.1"/>
    <property type="molecule type" value="Genomic_DNA"/>
</dbReference>
<sequence length="137" mass="15474">MNTLIRDFVTALNERRLDDLHDFLAADVVDHNKIIFGEPDEPGAAFEGIRMQLDAFDPFHLSVEEVVEDGNRVVARLLMTGTHSGHHPRMPEPTGKSFTVEAIFIFTLRDGRISEIRAVSDRLGMFAQLAWDWPDVA</sequence>
<comment type="caution">
    <text evidence="1">The sequence shown here is derived from an EMBL/GenBank/DDBJ whole genome shotgun (WGS) entry which is preliminary data.</text>
</comment>
<dbReference type="PANTHER" id="PTHR38436">
    <property type="entry name" value="POLYKETIDE CYCLASE SNOAL-LIKE DOMAIN"/>
    <property type="match status" value="1"/>
</dbReference>
<reference evidence="1 2" key="1">
    <citation type="submission" date="2022-06" db="EMBL/GenBank/DDBJ databases">
        <title>Sequencing the genomes of 1000 actinobacteria strains.</title>
        <authorList>
            <person name="Klenk H.-P."/>
        </authorList>
    </citation>
    <scope>NUCLEOTIDE SEQUENCE [LARGE SCALE GENOMIC DNA]</scope>
    <source>
        <strain evidence="1 2">DSM 44170</strain>
    </source>
</reference>
<dbReference type="InterPro" id="IPR009959">
    <property type="entry name" value="Cyclase_SnoaL-like"/>
</dbReference>
<dbReference type="RefSeq" id="WP_253768615.1">
    <property type="nucleotide sequence ID" value="NZ_BAAAVE010000056.1"/>
</dbReference>
<accession>A0ABT1JX91</accession>
<gene>
    <name evidence="1" type="ORF">HD595_002500</name>
</gene>
<organism evidence="1 2">
    <name type="scientific">Nonomuraea roseoviolacea subsp. carminata</name>
    <dbReference type="NCBI Taxonomy" id="160689"/>
    <lineage>
        <taxon>Bacteria</taxon>
        <taxon>Bacillati</taxon>
        <taxon>Actinomycetota</taxon>
        <taxon>Actinomycetes</taxon>
        <taxon>Streptosporangiales</taxon>
        <taxon>Streptosporangiaceae</taxon>
        <taxon>Nonomuraea</taxon>
    </lineage>
</organism>
<evidence type="ECO:0000313" key="1">
    <source>
        <dbReference type="EMBL" id="MCP2346378.1"/>
    </source>
</evidence>
<evidence type="ECO:0000313" key="2">
    <source>
        <dbReference type="Proteomes" id="UP001320766"/>
    </source>
</evidence>
<name>A0ABT1JX91_9ACTN</name>
<dbReference type="InterPro" id="IPR032710">
    <property type="entry name" value="NTF2-like_dom_sf"/>
</dbReference>
<dbReference type="SUPFAM" id="SSF54427">
    <property type="entry name" value="NTF2-like"/>
    <property type="match status" value="1"/>
</dbReference>
<dbReference type="Proteomes" id="UP001320766">
    <property type="component" value="Unassembled WGS sequence"/>
</dbReference>
<protein>
    <submittedName>
        <fullName evidence="1">Ester cyclase</fullName>
    </submittedName>
</protein>